<accession>A0A081APR9</accession>
<name>A0A081APR9_PHYNI</name>
<organism evidence="1 2">
    <name type="scientific">Phytophthora nicotianae P1976</name>
    <dbReference type="NCBI Taxonomy" id="1317066"/>
    <lineage>
        <taxon>Eukaryota</taxon>
        <taxon>Sar</taxon>
        <taxon>Stramenopiles</taxon>
        <taxon>Oomycota</taxon>
        <taxon>Peronosporomycetes</taxon>
        <taxon>Peronosporales</taxon>
        <taxon>Peronosporaceae</taxon>
        <taxon>Phytophthora</taxon>
    </lineage>
</organism>
<feature type="non-terminal residue" evidence="1">
    <location>
        <position position="1"/>
    </location>
</feature>
<dbReference type="AlphaFoldDB" id="A0A081APR9"/>
<evidence type="ECO:0000313" key="1">
    <source>
        <dbReference type="EMBL" id="ETO80880.1"/>
    </source>
</evidence>
<comment type="caution">
    <text evidence="1">The sequence shown here is derived from an EMBL/GenBank/DDBJ whole genome shotgun (WGS) entry which is preliminary data.</text>
</comment>
<dbReference type="EMBL" id="ANJA01000940">
    <property type="protein sequence ID" value="ETO80880.1"/>
    <property type="molecule type" value="Genomic_DNA"/>
</dbReference>
<dbReference type="Proteomes" id="UP000028582">
    <property type="component" value="Unassembled WGS sequence"/>
</dbReference>
<reference evidence="1 2" key="1">
    <citation type="submission" date="2013-11" db="EMBL/GenBank/DDBJ databases">
        <title>The Genome Sequence of Phytophthora parasitica P1976.</title>
        <authorList>
            <consortium name="The Broad Institute Genomics Platform"/>
            <person name="Russ C."/>
            <person name="Tyler B."/>
            <person name="Panabieres F."/>
            <person name="Shan W."/>
            <person name="Tripathy S."/>
            <person name="Grunwald N."/>
            <person name="Machado M."/>
            <person name="Johnson C.S."/>
            <person name="Walker B."/>
            <person name="Young S."/>
            <person name="Zeng Q."/>
            <person name="Gargeya S."/>
            <person name="Fitzgerald M."/>
            <person name="Haas B."/>
            <person name="Abouelleil A."/>
            <person name="Allen A.W."/>
            <person name="Alvarado L."/>
            <person name="Arachchi H.M."/>
            <person name="Berlin A.M."/>
            <person name="Chapman S.B."/>
            <person name="Gainer-Dewar J."/>
            <person name="Goldberg J."/>
            <person name="Griggs A."/>
            <person name="Gujja S."/>
            <person name="Hansen M."/>
            <person name="Howarth C."/>
            <person name="Imamovic A."/>
            <person name="Ireland A."/>
            <person name="Larimer J."/>
            <person name="McCowan C."/>
            <person name="Murphy C."/>
            <person name="Pearson M."/>
            <person name="Poon T.W."/>
            <person name="Priest M."/>
            <person name="Roberts A."/>
            <person name="Saif S."/>
            <person name="Shea T."/>
            <person name="Sisk P."/>
            <person name="Sykes S."/>
            <person name="Wortman J."/>
            <person name="Nusbaum C."/>
            <person name="Birren B."/>
        </authorList>
    </citation>
    <scope>NUCLEOTIDE SEQUENCE [LARGE SCALE GENOMIC DNA]</scope>
    <source>
        <strain evidence="1 2">P1976</strain>
    </source>
</reference>
<proteinExistence type="predicted"/>
<sequence>ANRPERESITKSARACGADCGRGDEFVEGQGVVLCIGEHKP</sequence>
<protein>
    <submittedName>
        <fullName evidence="1">Uncharacterized protein</fullName>
    </submittedName>
</protein>
<evidence type="ECO:0000313" key="2">
    <source>
        <dbReference type="Proteomes" id="UP000028582"/>
    </source>
</evidence>
<gene>
    <name evidence="1" type="ORF">F444_04719</name>
</gene>